<evidence type="ECO:0000313" key="13">
    <source>
        <dbReference type="WBParaSite" id="SSTP_0000583300.1"/>
    </source>
</evidence>
<evidence type="ECO:0000313" key="12">
    <source>
        <dbReference type="Proteomes" id="UP000035681"/>
    </source>
</evidence>
<evidence type="ECO:0000256" key="2">
    <source>
        <dbReference type="ARBA" id="ARBA00010210"/>
    </source>
</evidence>
<dbReference type="Gene3D" id="6.10.140.1740">
    <property type="match status" value="1"/>
</dbReference>
<keyword evidence="6 10" id="KW-0539">Nucleus</keyword>
<evidence type="ECO:0000259" key="11">
    <source>
        <dbReference type="PROSITE" id="PS50016"/>
    </source>
</evidence>
<dbReference type="PANTHER" id="PTHR10333">
    <property type="entry name" value="INHIBITOR OF GROWTH PROTEIN"/>
    <property type="match status" value="1"/>
</dbReference>
<name>A0A0K0E8K0_STRER</name>
<feature type="site" description="Histone H3K4me3 binding" evidence="7">
    <location>
        <position position="159"/>
    </location>
</feature>
<organism evidence="13">
    <name type="scientific">Strongyloides stercoralis</name>
    <name type="common">Threadworm</name>
    <dbReference type="NCBI Taxonomy" id="6248"/>
    <lineage>
        <taxon>Eukaryota</taxon>
        <taxon>Metazoa</taxon>
        <taxon>Ecdysozoa</taxon>
        <taxon>Nematoda</taxon>
        <taxon>Chromadorea</taxon>
        <taxon>Rhabditida</taxon>
        <taxon>Tylenchina</taxon>
        <taxon>Panagrolaimomorpha</taxon>
        <taxon>Strongyloidoidea</taxon>
        <taxon>Strongyloididae</taxon>
        <taxon>Strongyloides</taxon>
    </lineage>
</organism>
<keyword evidence="5 8" id="KW-0862">Zinc</keyword>
<feature type="binding site" evidence="8">
    <location>
        <position position="173"/>
    </location>
    <ligand>
        <name>Zn(2+)</name>
        <dbReference type="ChEBI" id="CHEBI:29105"/>
        <label>2</label>
    </ligand>
</feature>
<sequence length="215" mass="24896">MLQDSLGGSFFHAKTALGKNLEEIRRLDDEWCQLHKIYDEQFSEYTNVVLNGGSPNEEKVLFDKCLSLVEKIKFLSEEKRKLAREASDNINSHLETVNDICRVISDKIRETSAADTLLKRKGPSKKSDKRKEVEIKEELEVNEVLNNDTVVAMENEPIYCICREVAYGSMIQCDNDKCPIQWFHLECVKVTEIPKDDELWFCDKCSTKKNVKRKN</sequence>
<dbReference type="InterPro" id="IPR001965">
    <property type="entry name" value="Znf_PHD"/>
</dbReference>
<feature type="binding site" evidence="8">
    <location>
        <position position="162"/>
    </location>
    <ligand>
        <name>Zn(2+)</name>
        <dbReference type="ChEBI" id="CHEBI:29105"/>
        <label>1</label>
    </ligand>
</feature>
<dbReference type="Pfam" id="PF00628">
    <property type="entry name" value="PHD"/>
    <property type="match status" value="1"/>
</dbReference>
<evidence type="ECO:0000256" key="8">
    <source>
        <dbReference type="PIRSR" id="PIRSR628651-51"/>
    </source>
</evidence>
<evidence type="ECO:0000256" key="6">
    <source>
        <dbReference type="ARBA" id="ARBA00023242"/>
    </source>
</evidence>
<dbReference type="PROSITE" id="PS50016">
    <property type="entry name" value="ZF_PHD_2"/>
    <property type="match status" value="1"/>
</dbReference>
<dbReference type="Gene3D" id="3.30.40.10">
    <property type="entry name" value="Zinc/RING finger domain, C3HC4 (zinc finger)"/>
    <property type="match status" value="1"/>
</dbReference>
<protein>
    <recommendedName>
        <fullName evidence="10">Inhibitor of growth protein</fullName>
    </recommendedName>
</protein>
<dbReference type="SUPFAM" id="SSF57903">
    <property type="entry name" value="FYVE/PHD zinc finger"/>
    <property type="match status" value="1"/>
</dbReference>
<dbReference type="InterPro" id="IPR011011">
    <property type="entry name" value="Znf_FYVE_PHD"/>
</dbReference>
<evidence type="ECO:0000256" key="3">
    <source>
        <dbReference type="ARBA" id="ARBA00022723"/>
    </source>
</evidence>
<evidence type="ECO:0000256" key="1">
    <source>
        <dbReference type="ARBA" id="ARBA00004123"/>
    </source>
</evidence>
<keyword evidence="3 8" id="KW-0479">Metal-binding</keyword>
<keyword evidence="4 9" id="KW-0863">Zinc-finger</keyword>
<comment type="subunit">
    <text evidence="10">Component of an histone acetyltransferase complex. Interacts with H3K4me3 and to a lesser extent with H3K4me2.</text>
</comment>
<dbReference type="AlphaFoldDB" id="A0A0K0E8K0"/>
<comment type="similarity">
    <text evidence="2 10">Belongs to the ING family.</text>
</comment>
<feature type="site" description="Histone H3K4me3 binding" evidence="7">
    <location>
        <position position="174"/>
    </location>
</feature>
<dbReference type="InterPro" id="IPR019786">
    <property type="entry name" value="Zinc_finger_PHD-type_CS"/>
</dbReference>
<feature type="binding site" evidence="8">
    <location>
        <position position="202"/>
    </location>
    <ligand>
        <name>Zn(2+)</name>
        <dbReference type="ChEBI" id="CHEBI:29105"/>
        <label>2</label>
    </ligand>
</feature>
<evidence type="ECO:0000256" key="7">
    <source>
        <dbReference type="PIRSR" id="PIRSR628651-50"/>
    </source>
</evidence>
<dbReference type="Proteomes" id="UP000035681">
    <property type="component" value="Unplaced"/>
</dbReference>
<evidence type="ECO:0000256" key="9">
    <source>
        <dbReference type="PROSITE-ProRule" id="PRU00146"/>
    </source>
</evidence>
<feature type="binding site" evidence="8">
    <location>
        <position position="160"/>
    </location>
    <ligand>
        <name>Zn(2+)</name>
        <dbReference type="ChEBI" id="CHEBI:29105"/>
        <label>1</label>
    </ligand>
</feature>
<dbReference type="GO" id="GO:0006325">
    <property type="term" value="P:chromatin organization"/>
    <property type="evidence" value="ECO:0007669"/>
    <property type="project" value="UniProtKB-KW"/>
</dbReference>
<dbReference type="WBParaSite" id="TCONS_00001148.p1">
    <property type="protein sequence ID" value="TCONS_00001148.p1"/>
    <property type="gene ID" value="XLOC_001076"/>
</dbReference>
<dbReference type="InterPro" id="IPR013083">
    <property type="entry name" value="Znf_RING/FYVE/PHD"/>
</dbReference>
<feature type="binding site" evidence="8">
    <location>
        <position position="178"/>
    </location>
    <ligand>
        <name>Zn(2+)</name>
        <dbReference type="ChEBI" id="CHEBI:29105"/>
        <label>2</label>
    </ligand>
</feature>
<comment type="function">
    <text evidence="10">Component of an histone acetyltransferase complex.</text>
</comment>
<dbReference type="InterPro" id="IPR024610">
    <property type="entry name" value="ING_N_histone-binding"/>
</dbReference>
<keyword evidence="10" id="KW-0156">Chromatin regulator</keyword>
<feature type="site" description="Histone H3K4me3 binding" evidence="7">
    <location>
        <position position="182"/>
    </location>
</feature>
<evidence type="ECO:0000256" key="10">
    <source>
        <dbReference type="RuleBase" id="RU361213"/>
    </source>
</evidence>
<evidence type="ECO:0000256" key="5">
    <source>
        <dbReference type="ARBA" id="ARBA00022833"/>
    </source>
</evidence>
<dbReference type="GO" id="GO:0005634">
    <property type="term" value="C:nucleus"/>
    <property type="evidence" value="ECO:0007669"/>
    <property type="project" value="UniProtKB-SubCell"/>
</dbReference>
<dbReference type="GO" id="GO:0008270">
    <property type="term" value="F:zinc ion binding"/>
    <property type="evidence" value="ECO:0007669"/>
    <property type="project" value="UniProtKB-KW"/>
</dbReference>
<dbReference type="WBParaSite" id="SSTP_0000583300.1">
    <property type="protein sequence ID" value="SSTP_0000583300.1"/>
    <property type="gene ID" value="SSTP_0000583300"/>
</dbReference>
<dbReference type="CDD" id="cd15505">
    <property type="entry name" value="PHD_ING"/>
    <property type="match status" value="1"/>
</dbReference>
<dbReference type="Pfam" id="PF12998">
    <property type="entry name" value="ING"/>
    <property type="match status" value="1"/>
</dbReference>
<dbReference type="SMART" id="SM00249">
    <property type="entry name" value="PHD"/>
    <property type="match status" value="1"/>
</dbReference>
<reference evidence="13" key="1">
    <citation type="submission" date="2015-08" db="UniProtKB">
        <authorList>
            <consortium name="WormBaseParasite"/>
        </authorList>
    </citation>
    <scope>IDENTIFICATION</scope>
</reference>
<dbReference type="STRING" id="6248.A0A0K0E8K0"/>
<comment type="subcellular location">
    <subcellularLocation>
        <location evidence="1 10">Nucleus</location>
    </subcellularLocation>
</comment>
<dbReference type="InterPro" id="IPR019787">
    <property type="entry name" value="Znf_PHD-finger"/>
</dbReference>
<evidence type="ECO:0000256" key="4">
    <source>
        <dbReference type="ARBA" id="ARBA00022771"/>
    </source>
</evidence>
<feature type="binding site" evidence="8">
    <location>
        <position position="187"/>
    </location>
    <ligand>
        <name>Zn(2+)</name>
        <dbReference type="ChEBI" id="CHEBI:29105"/>
        <label>1</label>
    </ligand>
</feature>
<dbReference type="PROSITE" id="PS01359">
    <property type="entry name" value="ZF_PHD_1"/>
    <property type="match status" value="1"/>
</dbReference>
<accession>A0A0K0E8K0</accession>
<feature type="domain" description="PHD-type" evidence="11">
    <location>
        <begin position="157"/>
        <end position="208"/>
    </location>
</feature>
<dbReference type="InterPro" id="IPR028651">
    <property type="entry name" value="ING_fam"/>
</dbReference>
<proteinExistence type="inferred from homology"/>
<feature type="binding site" evidence="8">
    <location>
        <position position="205"/>
    </location>
    <ligand>
        <name>Zn(2+)</name>
        <dbReference type="ChEBI" id="CHEBI:29105"/>
        <label>2</label>
    </ligand>
</feature>
<feature type="site" description="Histone H3K4me3 binding" evidence="7">
    <location>
        <position position="170"/>
    </location>
</feature>
<feature type="binding site" evidence="8">
    <location>
        <position position="184"/>
    </location>
    <ligand>
        <name>Zn(2+)</name>
        <dbReference type="ChEBI" id="CHEBI:29105"/>
        <label>1</label>
    </ligand>
</feature>
<keyword evidence="12" id="KW-1185">Reference proteome</keyword>
<comment type="domain">
    <text evidence="10">The PHD-type zinc finger mediates the binding to H3K4me3.</text>
</comment>